<dbReference type="AlphaFoldDB" id="A0A8H7ZR55"/>
<keyword evidence="7" id="KW-1185">Reference proteome</keyword>
<evidence type="ECO:0000259" key="5">
    <source>
        <dbReference type="Pfam" id="PF12265"/>
    </source>
</evidence>
<dbReference type="Proteomes" id="UP000673691">
    <property type="component" value="Unassembled WGS sequence"/>
</dbReference>
<feature type="region of interest" description="Disordered" evidence="3">
    <location>
        <begin position="160"/>
        <end position="186"/>
    </location>
</feature>
<keyword evidence="4" id="KW-0812">Transmembrane</keyword>
<feature type="compositionally biased region" description="Basic residues" evidence="3">
    <location>
        <begin position="65"/>
        <end position="74"/>
    </location>
</feature>
<feature type="compositionally biased region" description="Basic residues" evidence="3">
    <location>
        <begin position="104"/>
        <end position="114"/>
    </location>
</feature>
<feature type="compositionally biased region" description="Basic and acidic residues" evidence="3">
    <location>
        <begin position="83"/>
        <end position="97"/>
    </location>
</feature>
<feature type="compositionally biased region" description="Basic and acidic residues" evidence="3">
    <location>
        <begin position="166"/>
        <end position="184"/>
    </location>
</feature>
<keyword evidence="2" id="KW-0677">Repeat</keyword>
<gene>
    <name evidence="6" type="ORF">BJ554DRAFT_2273</name>
</gene>
<comment type="caution">
    <text evidence="6">The sequence shown here is derived from an EMBL/GenBank/DDBJ whole genome shotgun (WGS) entry which is preliminary data.</text>
</comment>
<reference evidence="6 7" key="1">
    <citation type="journal article" name="Sci. Rep.">
        <title>Genome-scale phylogenetic analyses confirm Olpidium as the closest living zoosporic fungus to the non-flagellated, terrestrial fungi.</title>
        <authorList>
            <person name="Chang Y."/>
            <person name="Rochon D."/>
            <person name="Sekimoto S."/>
            <person name="Wang Y."/>
            <person name="Chovatia M."/>
            <person name="Sandor L."/>
            <person name="Salamov A."/>
            <person name="Grigoriev I.V."/>
            <person name="Stajich J.E."/>
            <person name="Spatafora J.W."/>
        </authorList>
    </citation>
    <scope>NUCLEOTIDE SEQUENCE [LARGE SCALE GENOMIC DNA]</scope>
    <source>
        <strain evidence="6">S191</strain>
    </source>
</reference>
<dbReference type="InterPro" id="IPR022052">
    <property type="entry name" value="Histone-bd_RBBP4-like_N"/>
</dbReference>
<accession>A0A8H7ZR55</accession>
<feature type="compositionally biased region" description="Basic residues" evidence="3">
    <location>
        <begin position="39"/>
        <end position="49"/>
    </location>
</feature>
<dbReference type="EMBL" id="JAEFCI010009719">
    <property type="protein sequence ID" value="KAG5457654.1"/>
    <property type="molecule type" value="Genomic_DNA"/>
</dbReference>
<keyword evidence="4" id="KW-1133">Transmembrane helix</keyword>
<organism evidence="6 7">
    <name type="scientific">Olpidium bornovanus</name>
    <dbReference type="NCBI Taxonomy" id="278681"/>
    <lineage>
        <taxon>Eukaryota</taxon>
        <taxon>Fungi</taxon>
        <taxon>Fungi incertae sedis</taxon>
        <taxon>Olpidiomycota</taxon>
        <taxon>Olpidiomycotina</taxon>
        <taxon>Olpidiomycetes</taxon>
        <taxon>Olpidiales</taxon>
        <taxon>Olpidiaceae</taxon>
        <taxon>Olpidium</taxon>
    </lineage>
</organism>
<evidence type="ECO:0000313" key="6">
    <source>
        <dbReference type="EMBL" id="KAG5457654.1"/>
    </source>
</evidence>
<proteinExistence type="predicted"/>
<protein>
    <recommendedName>
        <fullName evidence="5">Histone-binding protein RBBP4-like N-terminal domain-containing protein</fullName>
    </recommendedName>
</protein>
<sequence length="417" mass="47401">MGGGRGGGCAVSRAQIKTATPGTPPVSGPNTHAREHTHPRTHTRTHARTPHAPVAVIQPAPSAGPRRRLLRRSGKWPPSVSLRADRAHPPTRRERVDAPPPHRTPFRRGCKTRTRKESGRSSRRRTTRLSTRSTRYGRKILRSFTTSSSPKRRCGLRLPFSGFRMPKGERQREADPRESGEQRLGKGKLPTDVDVSFFLFSRFSFFSLFSFFLSFPPLFSFLLSLFFLLFLSRAYTFLVRFFNWLAPRGPPVKKRFQKNNNQKSRTDSNDYSVHRFLCATHTSGAEPEFLQIAEVQLPDLAADAEARRFEEDKKGARQSPTQGRSRRAFVRDGVGIREKFFAAGFSAFCGDFLGGRAVRKRRCLRVRYMPLLFQFTFLLCFFFLRRPGFSFSSLFCLVSFLSLDACPKATTAAQNRV</sequence>
<evidence type="ECO:0000256" key="4">
    <source>
        <dbReference type="SAM" id="Phobius"/>
    </source>
</evidence>
<name>A0A8H7ZR55_9FUNG</name>
<feature type="domain" description="Histone-binding protein RBBP4-like N-terminal" evidence="5">
    <location>
        <begin position="264"/>
        <end position="299"/>
    </location>
</feature>
<evidence type="ECO:0000256" key="3">
    <source>
        <dbReference type="SAM" id="MobiDB-lite"/>
    </source>
</evidence>
<evidence type="ECO:0000313" key="7">
    <source>
        <dbReference type="Proteomes" id="UP000673691"/>
    </source>
</evidence>
<feature type="region of interest" description="Disordered" evidence="3">
    <location>
        <begin position="1"/>
        <end position="132"/>
    </location>
</feature>
<feature type="transmembrane region" description="Helical" evidence="4">
    <location>
        <begin position="366"/>
        <end position="384"/>
    </location>
</feature>
<evidence type="ECO:0000256" key="1">
    <source>
        <dbReference type="ARBA" id="ARBA00022574"/>
    </source>
</evidence>
<keyword evidence="1" id="KW-0853">WD repeat</keyword>
<evidence type="ECO:0000256" key="2">
    <source>
        <dbReference type="ARBA" id="ARBA00022737"/>
    </source>
</evidence>
<keyword evidence="4" id="KW-0472">Membrane</keyword>
<dbReference type="Pfam" id="PF12265">
    <property type="entry name" value="CAF1C_H4-bd"/>
    <property type="match status" value="1"/>
</dbReference>